<accession>A0AA37TBB4</accession>
<sequence>MTEATLSDDARALRHRVFRAMARGPDAPQPNVYRGYLPLRSAAKDAVEEYRAGFMTFMTSNWEGLSETFRLLEDAYSKNLFVDLLAFRAIGQNNVDLFPDREFYFAALRHSGSMPATASEFSKFPGGQLINQFEVEIGGKCHKIDCLRDNIFFSFMLKQYFFSKYGIEIKPSRGDHAIDAGACFGDTALSFSAAVGSSGCVYCFDPLDVHLQIIRSNLQRNGIDNVMVIPAGLGESNEDGTPVRNKVNPGFSAVENATKIPVHSIDALVEERVLARIDFIKMDIEGHELSALRGAENSIRRFLPKLAISLYHAWDDYIDIPRYIDGLNLGYRFYLENYTVSDGETVLYCVADPGACTTKSDRSRRLSSSDLTETINDLAGAIQNVDALQMLSESLDDAERRVRQIVTRRKKTRDEPFSEELGQPGSRPTRVRRTNRSGGSTSDGGQA</sequence>
<keyword evidence="4" id="KW-1185">Reference proteome</keyword>
<dbReference type="AlphaFoldDB" id="A0AA37TBB4"/>
<evidence type="ECO:0000256" key="1">
    <source>
        <dbReference type="SAM" id="MobiDB-lite"/>
    </source>
</evidence>
<dbReference type="InterPro" id="IPR052514">
    <property type="entry name" value="SAM-dependent_MTase"/>
</dbReference>
<dbReference type="InterPro" id="IPR029063">
    <property type="entry name" value="SAM-dependent_MTases_sf"/>
</dbReference>
<dbReference type="Gene3D" id="3.40.50.150">
    <property type="entry name" value="Vaccinia Virus protein VP39"/>
    <property type="match status" value="1"/>
</dbReference>
<feature type="region of interest" description="Disordered" evidence="1">
    <location>
        <begin position="406"/>
        <end position="447"/>
    </location>
</feature>
<dbReference type="RefSeq" id="WP_238200206.1">
    <property type="nucleotide sequence ID" value="NZ_BPQZ01000069.1"/>
</dbReference>
<comment type="caution">
    <text evidence="3">The sequence shown here is derived from an EMBL/GenBank/DDBJ whole genome shotgun (WGS) entry which is preliminary data.</text>
</comment>
<protein>
    <recommendedName>
        <fullName evidence="2">Methyltransferase FkbM domain-containing protein</fullName>
    </recommendedName>
</protein>
<evidence type="ECO:0000313" key="3">
    <source>
        <dbReference type="EMBL" id="GLS68003.1"/>
    </source>
</evidence>
<dbReference type="InterPro" id="IPR006342">
    <property type="entry name" value="FkbM_mtfrase"/>
</dbReference>
<name>A0AA37TBB4_9HYPH</name>
<evidence type="ECO:0000313" key="4">
    <source>
        <dbReference type="Proteomes" id="UP001157440"/>
    </source>
</evidence>
<proteinExistence type="predicted"/>
<dbReference type="EMBL" id="BSPL01000001">
    <property type="protein sequence ID" value="GLS68003.1"/>
    <property type="molecule type" value="Genomic_DNA"/>
</dbReference>
<gene>
    <name evidence="3" type="ORF">GCM10007890_00140</name>
</gene>
<dbReference type="Proteomes" id="UP001157440">
    <property type="component" value="Unassembled WGS sequence"/>
</dbReference>
<dbReference type="PANTHER" id="PTHR34203">
    <property type="entry name" value="METHYLTRANSFERASE, FKBM FAMILY PROTEIN"/>
    <property type="match status" value="1"/>
</dbReference>
<dbReference type="SUPFAM" id="SSF53335">
    <property type="entry name" value="S-adenosyl-L-methionine-dependent methyltransferases"/>
    <property type="match status" value="1"/>
</dbReference>
<feature type="compositionally biased region" description="Polar residues" evidence="1">
    <location>
        <begin position="436"/>
        <end position="447"/>
    </location>
</feature>
<dbReference type="Pfam" id="PF05050">
    <property type="entry name" value="Methyltransf_21"/>
    <property type="match status" value="1"/>
</dbReference>
<dbReference type="PANTHER" id="PTHR34203:SF15">
    <property type="entry name" value="SLL1173 PROTEIN"/>
    <property type="match status" value="1"/>
</dbReference>
<feature type="domain" description="Methyltransferase FkbM" evidence="2">
    <location>
        <begin position="179"/>
        <end position="333"/>
    </location>
</feature>
<dbReference type="NCBIfam" id="TIGR01444">
    <property type="entry name" value="fkbM_fam"/>
    <property type="match status" value="1"/>
</dbReference>
<reference evidence="4" key="1">
    <citation type="journal article" date="2019" name="Int. J. Syst. Evol. Microbiol.">
        <title>The Global Catalogue of Microorganisms (GCM) 10K type strain sequencing project: providing services to taxonomists for standard genome sequencing and annotation.</title>
        <authorList>
            <consortium name="The Broad Institute Genomics Platform"/>
            <consortium name="The Broad Institute Genome Sequencing Center for Infectious Disease"/>
            <person name="Wu L."/>
            <person name="Ma J."/>
        </authorList>
    </citation>
    <scope>NUCLEOTIDE SEQUENCE [LARGE SCALE GENOMIC DNA]</scope>
    <source>
        <strain evidence="4">NBRC 103632</strain>
    </source>
</reference>
<evidence type="ECO:0000259" key="2">
    <source>
        <dbReference type="Pfam" id="PF05050"/>
    </source>
</evidence>
<organism evidence="3 4">
    <name type="scientific">Methylobacterium tardum</name>
    <dbReference type="NCBI Taxonomy" id="374432"/>
    <lineage>
        <taxon>Bacteria</taxon>
        <taxon>Pseudomonadati</taxon>
        <taxon>Pseudomonadota</taxon>
        <taxon>Alphaproteobacteria</taxon>
        <taxon>Hyphomicrobiales</taxon>
        <taxon>Methylobacteriaceae</taxon>
        <taxon>Methylobacterium</taxon>
    </lineage>
</organism>